<proteinExistence type="inferred from homology"/>
<evidence type="ECO:0000259" key="7">
    <source>
        <dbReference type="PROSITE" id="PS51352"/>
    </source>
</evidence>
<dbReference type="SUPFAM" id="SSF52833">
    <property type="entry name" value="Thioredoxin-like"/>
    <property type="match status" value="1"/>
</dbReference>
<dbReference type="InterPro" id="IPR013766">
    <property type="entry name" value="Thioredoxin_domain"/>
</dbReference>
<evidence type="ECO:0000256" key="2">
    <source>
        <dbReference type="ARBA" id="ARBA00022862"/>
    </source>
</evidence>
<sequence length="160" mass="16743">MAKVGDKVPSATLMHKGADGIKPVPTDELFGPGKKVVLFAVPGAFTPTCSAKHVPSFVANFDAIKAKGVDTIACVSVNDAFVMDAWGKDQKSDDKVMMLADGNGEFAEKMGLVMDGSKFGMGKRSQRYAMIVDGGVIKTLNVEAPGAYDVSSGEAILKAL</sequence>
<comment type="similarity">
    <text evidence="6">Belongs to the peroxiredoxin family. Prx5 subfamily.</text>
</comment>
<dbReference type="Gene3D" id="3.40.30.10">
    <property type="entry name" value="Glutaredoxin"/>
    <property type="match status" value="1"/>
</dbReference>
<gene>
    <name evidence="8" type="ORF">FHP25_36800</name>
</gene>
<dbReference type="OrthoDB" id="9800621at2"/>
<keyword evidence="3 6" id="KW-0560">Oxidoreductase</keyword>
<accession>A0A5C8P8U6</accession>
<dbReference type="PANTHER" id="PTHR10430:SF16">
    <property type="entry name" value="PEROXIREDOXIN-5, MITOCHONDRIAL"/>
    <property type="match status" value="1"/>
</dbReference>
<feature type="active site" description="Cysteine sulfenic acid (-SOH) intermediate" evidence="5">
    <location>
        <position position="49"/>
    </location>
</feature>
<dbReference type="EMBL" id="VDUZ01000068">
    <property type="protein sequence ID" value="TXL69966.1"/>
    <property type="molecule type" value="Genomic_DNA"/>
</dbReference>
<dbReference type="RefSeq" id="WP_147852002.1">
    <property type="nucleotide sequence ID" value="NZ_VDUZ01000068.1"/>
</dbReference>
<keyword evidence="1 6" id="KW-0575">Peroxidase</keyword>
<evidence type="ECO:0000256" key="3">
    <source>
        <dbReference type="ARBA" id="ARBA00023002"/>
    </source>
</evidence>
<organism evidence="8 9">
    <name type="scientific">Vineibacter terrae</name>
    <dbReference type="NCBI Taxonomy" id="2586908"/>
    <lineage>
        <taxon>Bacteria</taxon>
        <taxon>Pseudomonadati</taxon>
        <taxon>Pseudomonadota</taxon>
        <taxon>Alphaproteobacteria</taxon>
        <taxon>Hyphomicrobiales</taxon>
        <taxon>Vineibacter</taxon>
    </lineage>
</organism>
<feature type="domain" description="Thioredoxin" evidence="7">
    <location>
        <begin position="2"/>
        <end position="160"/>
    </location>
</feature>
<dbReference type="InterPro" id="IPR036249">
    <property type="entry name" value="Thioredoxin-like_sf"/>
</dbReference>
<evidence type="ECO:0000256" key="5">
    <source>
        <dbReference type="PIRSR" id="PIRSR637944-1"/>
    </source>
</evidence>
<evidence type="ECO:0000256" key="1">
    <source>
        <dbReference type="ARBA" id="ARBA00022559"/>
    </source>
</evidence>
<evidence type="ECO:0000256" key="4">
    <source>
        <dbReference type="ARBA" id="ARBA00023284"/>
    </source>
</evidence>
<comment type="function">
    <text evidence="6">Thiol-specific peroxidase that catalyzes the reduction of hydrogen peroxide and organic hydroperoxides to water and alcohols, respectively. Plays a role in cell protection against oxidative stress by detoxifying peroxides.</text>
</comment>
<evidence type="ECO:0000313" key="9">
    <source>
        <dbReference type="Proteomes" id="UP000321638"/>
    </source>
</evidence>
<keyword evidence="4 6" id="KW-0676">Redox-active center</keyword>
<comment type="catalytic activity">
    <reaction evidence="6">
        <text>a hydroperoxide + 2 glutathione = an alcohol + glutathione disulfide + H2O</text>
        <dbReference type="Rhea" id="RHEA:62632"/>
        <dbReference type="ChEBI" id="CHEBI:15377"/>
        <dbReference type="ChEBI" id="CHEBI:30879"/>
        <dbReference type="ChEBI" id="CHEBI:35924"/>
        <dbReference type="ChEBI" id="CHEBI:57925"/>
        <dbReference type="ChEBI" id="CHEBI:58297"/>
        <dbReference type="EC" id="1.11.1.27"/>
    </reaction>
</comment>
<dbReference type="CDD" id="cd03013">
    <property type="entry name" value="PRX5_like"/>
    <property type="match status" value="1"/>
</dbReference>
<keyword evidence="9" id="KW-1185">Reference proteome</keyword>
<reference evidence="8 9" key="1">
    <citation type="submission" date="2019-06" db="EMBL/GenBank/DDBJ databases">
        <title>New taxonomy in bacterial strain CC-CFT640, isolated from vineyard.</title>
        <authorList>
            <person name="Lin S.-Y."/>
            <person name="Tsai C.-F."/>
            <person name="Young C.-C."/>
        </authorList>
    </citation>
    <scope>NUCLEOTIDE SEQUENCE [LARGE SCALE GENOMIC DNA]</scope>
    <source>
        <strain evidence="8 9">CC-CFT640</strain>
    </source>
</reference>
<dbReference type="AlphaFoldDB" id="A0A5C8P8U6"/>
<evidence type="ECO:0000313" key="8">
    <source>
        <dbReference type="EMBL" id="TXL69966.1"/>
    </source>
</evidence>
<dbReference type="GO" id="GO:0045454">
    <property type="term" value="P:cell redox homeostasis"/>
    <property type="evidence" value="ECO:0007669"/>
    <property type="project" value="TreeGrafter"/>
</dbReference>
<dbReference type="InterPro" id="IPR013740">
    <property type="entry name" value="Redoxin"/>
</dbReference>
<protein>
    <recommendedName>
        <fullName evidence="6">Glutathione-dependent peroxiredoxin</fullName>
        <ecNumber evidence="6">1.11.1.27</ecNumber>
    </recommendedName>
</protein>
<dbReference type="GO" id="GO:0034599">
    <property type="term" value="P:cellular response to oxidative stress"/>
    <property type="evidence" value="ECO:0007669"/>
    <property type="project" value="InterPro"/>
</dbReference>
<dbReference type="EC" id="1.11.1.27" evidence="6"/>
<dbReference type="Pfam" id="PF08534">
    <property type="entry name" value="Redoxin"/>
    <property type="match status" value="1"/>
</dbReference>
<dbReference type="Proteomes" id="UP000321638">
    <property type="component" value="Unassembled WGS sequence"/>
</dbReference>
<dbReference type="GO" id="GO:0005737">
    <property type="term" value="C:cytoplasm"/>
    <property type="evidence" value="ECO:0007669"/>
    <property type="project" value="TreeGrafter"/>
</dbReference>
<keyword evidence="2 6" id="KW-0049">Antioxidant</keyword>
<dbReference type="GO" id="GO:0042744">
    <property type="term" value="P:hydrogen peroxide catabolic process"/>
    <property type="evidence" value="ECO:0007669"/>
    <property type="project" value="TreeGrafter"/>
</dbReference>
<comment type="caution">
    <text evidence="8">The sequence shown here is derived from an EMBL/GenBank/DDBJ whole genome shotgun (WGS) entry which is preliminary data.</text>
</comment>
<name>A0A5C8P8U6_9HYPH</name>
<dbReference type="GO" id="GO:0008379">
    <property type="term" value="F:thioredoxin peroxidase activity"/>
    <property type="evidence" value="ECO:0007669"/>
    <property type="project" value="InterPro"/>
</dbReference>
<evidence type="ECO:0000256" key="6">
    <source>
        <dbReference type="RuleBase" id="RU366011"/>
    </source>
</evidence>
<dbReference type="PROSITE" id="PS51352">
    <property type="entry name" value="THIOREDOXIN_2"/>
    <property type="match status" value="1"/>
</dbReference>
<dbReference type="FunFam" id="3.40.30.10:FF:000020">
    <property type="entry name" value="Peroxiredoxin"/>
    <property type="match status" value="1"/>
</dbReference>
<dbReference type="PANTHER" id="PTHR10430">
    <property type="entry name" value="PEROXIREDOXIN"/>
    <property type="match status" value="1"/>
</dbReference>
<dbReference type="InterPro" id="IPR037944">
    <property type="entry name" value="PRX5-like"/>
</dbReference>